<dbReference type="Proteomes" id="UP001500755">
    <property type="component" value="Unassembled WGS sequence"/>
</dbReference>
<gene>
    <name evidence="3" type="ORF">GCM10009755_07510</name>
</gene>
<evidence type="ECO:0000256" key="2">
    <source>
        <dbReference type="SAM" id="Phobius"/>
    </source>
</evidence>
<reference evidence="4" key="1">
    <citation type="journal article" date="2019" name="Int. J. Syst. Evol. Microbiol.">
        <title>The Global Catalogue of Microorganisms (GCM) 10K type strain sequencing project: providing services to taxonomists for standard genome sequencing and annotation.</title>
        <authorList>
            <consortium name="The Broad Institute Genomics Platform"/>
            <consortium name="The Broad Institute Genome Sequencing Center for Infectious Disease"/>
            <person name="Wu L."/>
            <person name="Ma J."/>
        </authorList>
    </citation>
    <scope>NUCLEOTIDE SEQUENCE [LARGE SCALE GENOMIC DNA]</scope>
    <source>
        <strain evidence="4">JCM 14546</strain>
    </source>
</reference>
<feature type="transmembrane region" description="Helical" evidence="2">
    <location>
        <begin position="37"/>
        <end position="57"/>
    </location>
</feature>
<keyword evidence="2" id="KW-1133">Transmembrane helix</keyword>
<dbReference type="EMBL" id="BAAANO010000007">
    <property type="protein sequence ID" value="GAA2001576.1"/>
    <property type="molecule type" value="Genomic_DNA"/>
</dbReference>
<keyword evidence="4" id="KW-1185">Reference proteome</keyword>
<evidence type="ECO:0008006" key="5">
    <source>
        <dbReference type="Google" id="ProtNLM"/>
    </source>
</evidence>
<sequence length="190" mass="20403">MSTHRAPSFLTGQADYDRSETAAETYDRNWNEVLQELRVLQTGTQILTGFLLALAFQPAFADLSPGQRALYLVLVVLSVLSAVIALAPVALHRLLFRRGVKDVIVGYGHAALLGALGIVSVLLVGVVGFVFHVVAGFTPACIVAGLLGLLLLVLWVWVPVVVRRNRPADDDADDDGDEEEGGQPSNSTRT</sequence>
<dbReference type="InterPro" id="IPR036259">
    <property type="entry name" value="MFS_trans_sf"/>
</dbReference>
<feature type="transmembrane region" description="Helical" evidence="2">
    <location>
        <begin position="103"/>
        <end position="131"/>
    </location>
</feature>
<accession>A0ABP5EM67</accession>
<evidence type="ECO:0000313" key="3">
    <source>
        <dbReference type="EMBL" id="GAA2001576.1"/>
    </source>
</evidence>
<evidence type="ECO:0000256" key="1">
    <source>
        <dbReference type="SAM" id="MobiDB-lite"/>
    </source>
</evidence>
<proteinExistence type="predicted"/>
<protein>
    <recommendedName>
        <fullName evidence="5">Sodium:proton antiporter</fullName>
    </recommendedName>
</protein>
<feature type="transmembrane region" description="Helical" evidence="2">
    <location>
        <begin position="69"/>
        <end position="91"/>
    </location>
</feature>
<feature type="compositionally biased region" description="Acidic residues" evidence="1">
    <location>
        <begin position="170"/>
        <end position="181"/>
    </location>
</feature>
<feature type="transmembrane region" description="Helical" evidence="2">
    <location>
        <begin position="137"/>
        <end position="158"/>
    </location>
</feature>
<name>A0ABP5EM67_9MICO</name>
<organism evidence="3 4">
    <name type="scientific">Brevibacterium samyangense</name>
    <dbReference type="NCBI Taxonomy" id="366888"/>
    <lineage>
        <taxon>Bacteria</taxon>
        <taxon>Bacillati</taxon>
        <taxon>Actinomycetota</taxon>
        <taxon>Actinomycetes</taxon>
        <taxon>Micrococcales</taxon>
        <taxon>Brevibacteriaceae</taxon>
        <taxon>Brevibacterium</taxon>
    </lineage>
</organism>
<dbReference type="SUPFAM" id="SSF103473">
    <property type="entry name" value="MFS general substrate transporter"/>
    <property type="match status" value="1"/>
</dbReference>
<dbReference type="InterPro" id="IPR046291">
    <property type="entry name" value="DUF6328"/>
</dbReference>
<evidence type="ECO:0000313" key="4">
    <source>
        <dbReference type="Proteomes" id="UP001500755"/>
    </source>
</evidence>
<dbReference type="RefSeq" id="WP_344307117.1">
    <property type="nucleotide sequence ID" value="NZ_BAAANO010000007.1"/>
</dbReference>
<feature type="region of interest" description="Disordered" evidence="1">
    <location>
        <begin position="167"/>
        <end position="190"/>
    </location>
</feature>
<keyword evidence="2" id="KW-0812">Transmembrane</keyword>
<keyword evidence="2" id="KW-0472">Membrane</keyword>
<dbReference type="Pfam" id="PF19853">
    <property type="entry name" value="DUF6328"/>
    <property type="match status" value="1"/>
</dbReference>
<comment type="caution">
    <text evidence="3">The sequence shown here is derived from an EMBL/GenBank/DDBJ whole genome shotgun (WGS) entry which is preliminary data.</text>
</comment>